<evidence type="ECO:0000259" key="1">
    <source>
        <dbReference type="SMART" id="SM00587"/>
    </source>
</evidence>
<dbReference type="PANTHER" id="PTHR11012">
    <property type="entry name" value="PROTEIN KINASE-LIKE DOMAIN-CONTAINING"/>
    <property type="match status" value="1"/>
</dbReference>
<reference evidence="2 3" key="1">
    <citation type="submission" date="2017-06" db="EMBL/GenBank/DDBJ databases">
        <title>Comparative genomic analysis of Ambrosia Fusariam Clade fungi.</title>
        <authorList>
            <person name="Stajich J.E."/>
            <person name="Carrillo J."/>
            <person name="Kijimoto T."/>
            <person name="Eskalen A."/>
            <person name="O'Donnell K."/>
            <person name="Kasson M."/>
        </authorList>
    </citation>
    <scope>NUCLEOTIDE SEQUENCE [LARGE SCALE GENOMIC DNA]</scope>
    <source>
        <strain evidence="2 3">UCR1854</strain>
    </source>
</reference>
<dbReference type="SMART" id="SM00587">
    <property type="entry name" value="CHK"/>
    <property type="match status" value="1"/>
</dbReference>
<dbReference type="InterPro" id="IPR011009">
    <property type="entry name" value="Kinase-like_dom_sf"/>
</dbReference>
<feature type="domain" description="CHK kinase-like" evidence="1">
    <location>
        <begin position="131"/>
        <end position="308"/>
    </location>
</feature>
<protein>
    <recommendedName>
        <fullName evidence="1">CHK kinase-like domain-containing protein</fullName>
    </recommendedName>
</protein>
<dbReference type="AlphaFoldDB" id="A0A430M9R6"/>
<proteinExistence type="predicted"/>
<evidence type="ECO:0000313" key="3">
    <source>
        <dbReference type="Proteomes" id="UP000287124"/>
    </source>
</evidence>
<dbReference type="PANTHER" id="PTHR11012:SF30">
    <property type="entry name" value="PROTEIN KINASE-LIKE DOMAIN-CONTAINING"/>
    <property type="match status" value="1"/>
</dbReference>
<dbReference type="Proteomes" id="UP000287124">
    <property type="component" value="Unassembled WGS sequence"/>
</dbReference>
<comment type="caution">
    <text evidence="2">The sequence shown here is derived from an EMBL/GenBank/DDBJ whole genome shotgun (WGS) entry which is preliminary data.</text>
</comment>
<gene>
    <name evidence="2" type="ORF">BHE90_000715</name>
</gene>
<sequence>MIMATSANGVTDQVRGVMKSSDPLPLTVEELTASWFTKILGKPVHDATVVEAIHGTASKILVELKFEDSADAPIRVCVKGGFNPALTSIPYMLAVYRLEAEFYYHVAPTIKMPLPPTLYSGTDTVNGQGIVVMADLKSRGYTFGNPLETWPVDRVQTSVEQLAILHASTWGSKPEDIPWASQTVSLRDAILGLVAPEAWEKQFAGDARPPVSDHMLDRERMTAVFQALWKPSNSTLNCLVHGDAHIGNTFISPTGEPGFLDWQVIHTGSVMHDVSYFIIGALSIEDRRKHEKELLQSYVDALSRAGGPRLQSEEVWDEYRKHTFHGFAWALATPMMQSRAIVHAMTERHCAAIVDHKSIELLEGSEE</sequence>
<keyword evidence="3" id="KW-1185">Reference proteome</keyword>
<accession>A0A430M9R6</accession>
<dbReference type="InterPro" id="IPR015897">
    <property type="entry name" value="CHK_kinase-like"/>
</dbReference>
<dbReference type="InterPro" id="IPR004119">
    <property type="entry name" value="EcKL"/>
</dbReference>
<dbReference type="EMBL" id="MIKF01000005">
    <property type="protein sequence ID" value="RTE84722.1"/>
    <property type="molecule type" value="Genomic_DNA"/>
</dbReference>
<organism evidence="2 3">
    <name type="scientific">Fusarium euwallaceae</name>
    <dbReference type="NCBI Taxonomy" id="1147111"/>
    <lineage>
        <taxon>Eukaryota</taxon>
        <taxon>Fungi</taxon>
        <taxon>Dikarya</taxon>
        <taxon>Ascomycota</taxon>
        <taxon>Pezizomycotina</taxon>
        <taxon>Sordariomycetes</taxon>
        <taxon>Hypocreomycetidae</taxon>
        <taxon>Hypocreales</taxon>
        <taxon>Nectriaceae</taxon>
        <taxon>Fusarium</taxon>
        <taxon>Fusarium solani species complex</taxon>
    </lineage>
</organism>
<name>A0A430M9R6_9HYPO</name>
<dbReference type="SUPFAM" id="SSF56112">
    <property type="entry name" value="Protein kinase-like (PK-like)"/>
    <property type="match status" value="1"/>
</dbReference>
<evidence type="ECO:0000313" key="2">
    <source>
        <dbReference type="EMBL" id="RTE84722.1"/>
    </source>
</evidence>
<dbReference type="Gene3D" id="3.90.1200.10">
    <property type="match status" value="1"/>
</dbReference>
<dbReference type="Pfam" id="PF02958">
    <property type="entry name" value="EcKL"/>
    <property type="match status" value="1"/>
</dbReference>